<gene>
    <name evidence="2" type="ORF">EGN73_05150</name>
</gene>
<dbReference type="EMBL" id="RPHB01000002">
    <property type="protein sequence ID" value="MBW3467196.1"/>
    <property type="molecule type" value="Genomic_DNA"/>
</dbReference>
<dbReference type="Proteomes" id="UP000727490">
    <property type="component" value="Unassembled WGS sequence"/>
</dbReference>
<accession>A0A951MDC5</accession>
<dbReference type="GO" id="GO:0016747">
    <property type="term" value="F:acyltransferase activity, transferring groups other than amino-acyl groups"/>
    <property type="evidence" value="ECO:0007669"/>
    <property type="project" value="InterPro"/>
</dbReference>
<keyword evidence="3" id="KW-1185">Reference proteome</keyword>
<comment type="caution">
    <text evidence="2">The sequence shown here is derived from an EMBL/GenBank/DDBJ whole genome shotgun (WGS) entry which is preliminary data.</text>
</comment>
<dbReference type="InterPro" id="IPR000182">
    <property type="entry name" value="GNAT_dom"/>
</dbReference>
<dbReference type="PROSITE" id="PS51186">
    <property type="entry name" value="GNAT"/>
    <property type="match status" value="1"/>
</dbReference>
<evidence type="ECO:0000313" key="2">
    <source>
        <dbReference type="EMBL" id="MBW3467196.1"/>
    </source>
</evidence>
<proteinExistence type="predicted"/>
<organism evidence="2 3">
    <name type="scientific">Arthrospiribacter ruber</name>
    <dbReference type="NCBI Taxonomy" id="2487934"/>
    <lineage>
        <taxon>Bacteria</taxon>
        <taxon>Pseudomonadati</taxon>
        <taxon>Bacteroidota</taxon>
        <taxon>Cytophagia</taxon>
        <taxon>Cytophagales</taxon>
        <taxon>Cyclobacteriaceae</taxon>
        <taxon>Arthrospiribacter</taxon>
    </lineage>
</organism>
<protein>
    <submittedName>
        <fullName evidence="2">N-acetyltransferase</fullName>
    </submittedName>
</protein>
<dbReference type="AlphaFoldDB" id="A0A951MDC5"/>
<evidence type="ECO:0000313" key="3">
    <source>
        <dbReference type="Proteomes" id="UP000727490"/>
    </source>
</evidence>
<name>A0A951MDC5_9BACT</name>
<dbReference type="CDD" id="cd04301">
    <property type="entry name" value="NAT_SF"/>
    <property type="match status" value="1"/>
</dbReference>
<reference evidence="2 3" key="1">
    <citation type="journal article" date="2020" name="Syst. Appl. Microbiol.">
        <title>Arthrospiribacter ruber gen. nov., sp. nov., a novel bacterium isolated from Arthrospira cultures.</title>
        <authorList>
            <person name="Waleron M."/>
            <person name="Misztak A."/>
            <person name="Waleron M.M."/>
            <person name="Furmaniak M."/>
            <person name="Mrozik A."/>
            <person name="Waleron K."/>
        </authorList>
    </citation>
    <scope>NUCLEOTIDE SEQUENCE [LARGE SCALE GENOMIC DNA]</scope>
    <source>
        <strain evidence="2 3">DPMB0001</strain>
    </source>
</reference>
<dbReference type="Pfam" id="PF00583">
    <property type="entry name" value="Acetyltransf_1"/>
    <property type="match status" value="1"/>
</dbReference>
<sequence>MKDMLVRLMELPEVGPEEIKLREAGIIIRRPIAPEKSIVCDWVEKEFGLYWKNEAEVAFSFHPAHCFIAQKENEILGFACYESTAKNFFGPTGTKEGWRGKGIGKVLLVRSLLALKEMGYAYAIIGGVGPADFYKNTVGAVEIAGSEISIYQNLLRQTHG</sequence>
<evidence type="ECO:0000259" key="1">
    <source>
        <dbReference type="PROSITE" id="PS51186"/>
    </source>
</evidence>
<feature type="domain" description="N-acetyltransferase" evidence="1">
    <location>
        <begin position="26"/>
        <end position="160"/>
    </location>
</feature>